<keyword evidence="6 7" id="KW-0676">Redox-active center</keyword>
<keyword evidence="11" id="KW-1185">Reference proteome</keyword>
<dbReference type="Gene3D" id="3.10.450.70">
    <property type="entry name" value="Disulphide bond isomerase, DsbC/G, N-terminal"/>
    <property type="match status" value="1"/>
</dbReference>
<evidence type="ECO:0000256" key="3">
    <source>
        <dbReference type="ARBA" id="ARBA00022729"/>
    </source>
</evidence>
<dbReference type="Pfam" id="PF10411">
    <property type="entry name" value="DsbC_N"/>
    <property type="match status" value="1"/>
</dbReference>
<dbReference type="InterPro" id="IPR009094">
    <property type="entry name" value="DiS-bond_isomerase_DsbC/G_N_sf"/>
</dbReference>
<evidence type="ECO:0000259" key="8">
    <source>
        <dbReference type="Pfam" id="PF10411"/>
    </source>
</evidence>
<name>A0ABS1EFK2_9BURK</name>
<comment type="caution">
    <text evidence="10">The sequence shown here is derived from an EMBL/GenBank/DDBJ whole genome shotgun (WGS) entry which is preliminary data.</text>
</comment>
<accession>A0ABS1EFK2</accession>
<dbReference type="Gene3D" id="3.40.30.10">
    <property type="entry name" value="Glutaredoxin"/>
    <property type="match status" value="1"/>
</dbReference>
<gene>
    <name evidence="10" type="ORF">JHL22_11725</name>
</gene>
<evidence type="ECO:0000256" key="1">
    <source>
        <dbReference type="ARBA" id="ARBA00004418"/>
    </source>
</evidence>
<dbReference type="SUPFAM" id="SSF52833">
    <property type="entry name" value="Thioredoxin-like"/>
    <property type="match status" value="1"/>
</dbReference>
<dbReference type="PANTHER" id="PTHR35272">
    <property type="entry name" value="THIOL:DISULFIDE INTERCHANGE PROTEIN DSBC-RELATED"/>
    <property type="match status" value="1"/>
</dbReference>
<evidence type="ECO:0000256" key="5">
    <source>
        <dbReference type="ARBA" id="ARBA00023157"/>
    </source>
</evidence>
<dbReference type="Proteomes" id="UP000635316">
    <property type="component" value="Unassembled WGS sequence"/>
</dbReference>
<evidence type="ECO:0000313" key="10">
    <source>
        <dbReference type="EMBL" id="MBK1781889.1"/>
    </source>
</evidence>
<evidence type="ECO:0000259" key="9">
    <source>
        <dbReference type="Pfam" id="PF13098"/>
    </source>
</evidence>
<comment type="function">
    <text evidence="7">Required for disulfide bond formation in some periplasmic proteins. Acts by transferring its disulfide bond to other proteins and is reduced in the process.</text>
</comment>
<protein>
    <recommendedName>
        <fullName evidence="7">Thiol:disulfide interchange protein</fullName>
    </recommendedName>
</protein>
<dbReference type="InterPro" id="IPR051470">
    <property type="entry name" value="Thiol:disulfide_interchange"/>
</dbReference>
<evidence type="ECO:0000256" key="4">
    <source>
        <dbReference type="ARBA" id="ARBA00022764"/>
    </source>
</evidence>
<feature type="domain" description="Thioredoxin-like fold" evidence="9">
    <location>
        <begin position="121"/>
        <end position="243"/>
    </location>
</feature>
<evidence type="ECO:0000256" key="2">
    <source>
        <dbReference type="ARBA" id="ARBA00009813"/>
    </source>
</evidence>
<keyword evidence="4 7" id="KW-0574">Periplasm</keyword>
<proteinExistence type="inferred from homology"/>
<dbReference type="PANTHER" id="PTHR35272:SF3">
    <property type="entry name" value="THIOL:DISULFIDE INTERCHANGE PROTEIN DSBC"/>
    <property type="match status" value="1"/>
</dbReference>
<feature type="signal peptide" evidence="7">
    <location>
        <begin position="1"/>
        <end position="29"/>
    </location>
</feature>
<evidence type="ECO:0000256" key="6">
    <source>
        <dbReference type="ARBA" id="ARBA00023284"/>
    </source>
</evidence>
<dbReference type="RefSeq" id="WP_200237618.1">
    <property type="nucleotide sequence ID" value="NZ_JAENGP010000013.1"/>
</dbReference>
<reference evidence="10 11" key="1">
    <citation type="submission" date="2020-12" db="EMBL/GenBank/DDBJ databases">
        <authorList>
            <person name="Lu T."/>
            <person name="Wang Q."/>
            <person name="Han X."/>
        </authorList>
    </citation>
    <scope>NUCLEOTIDE SEQUENCE [LARGE SCALE GENOMIC DNA]</scope>
    <source>
        <strain evidence="10 11">WQ 585</strain>
    </source>
</reference>
<comment type="similarity">
    <text evidence="2 7">Belongs to the thioredoxin family. DsbC subfamily.</text>
</comment>
<dbReference type="InterPro" id="IPR012336">
    <property type="entry name" value="Thioredoxin-like_fold"/>
</dbReference>
<dbReference type="SUPFAM" id="SSF54423">
    <property type="entry name" value="DsbC/DsbG N-terminal domain-like"/>
    <property type="match status" value="1"/>
</dbReference>
<keyword evidence="5" id="KW-1015">Disulfide bond</keyword>
<sequence length="253" mass="27709">MKLYVNKWARLKALSLCCLLGFASSPALAQEANNTTDSIKEAIASAFEVEVTAVEQTPYAGIYEVQMGTNIVYTTEKADFVIAGNLIDAKTKSDVTSERVAKLSEVPFDTLPVEQAVKRVIGNGERKVAIFEDPNCGYCKKLYKEFDGVDNVTVYTFLMPILAPDSMVKANNIWCAKDQALAWGNWMGRNVSPPTAKCEEETPISSILALGKTLGVQGTPAMFFEDGSRVNGYMPAKKINEVLDRQSQVVSQN</sequence>
<dbReference type="InterPro" id="IPR036249">
    <property type="entry name" value="Thioredoxin-like_sf"/>
</dbReference>
<feature type="domain" description="Disulphide bond isomerase DsbC/G N-terminal" evidence="8">
    <location>
        <begin position="29"/>
        <end position="96"/>
    </location>
</feature>
<dbReference type="InterPro" id="IPR018950">
    <property type="entry name" value="DiS-bond_isomerase_DsbC/G_N"/>
</dbReference>
<evidence type="ECO:0000256" key="7">
    <source>
        <dbReference type="RuleBase" id="RU364038"/>
    </source>
</evidence>
<dbReference type="EMBL" id="JAENGP010000013">
    <property type="protein sequence ID" value="MBK1781889.1"/>
    <property type="molecule type" value="Genomic_DNA"/>
</dbReference>
<keyword evidence="3 7" id="KW-0732">Signal</keyword>
<feature type="chain" id="PRO_5044966614" description="Thiol:disulfide interchange protein" evidence="7">
    <location>
        <begin position="30"/>
        <end position="253"/>
    </location>
</feature>
<evidence type="ECO:0000313" key="11">
    <source>
        <dbReference type="Proteomes" id="UP000635316"/>
    </source>
</evidence>
<dbReference type="Pfam" id="PF13098">
    <property type="entry name" value="Thioredoxin_2"/>
    <property type="match status" value="1"/>
</dbReference>
<dbReference type="InterPro" id="IPR033954">
    <property type="entry name" value="DiS-bond_Isoase_DsbC/G"/>
</dbReference>
<dbReference type="CDD" id="cd03020">
    <property type="entry name" value="DsbA_DsbC_DsbG"/>
    <property type="match status" value="1"/>
</dbReference>
<comment type="subcellular location">
    <subcellularLocation>
        <location evidence="1 7">Periplasm</location>
    </subcellularLocation>
</comment>
<organism evidence="10 11">
    <name type="scientific">Advenella mandrilli</name>
    <dbReference type="NCBI Taxonomy" id="2800330"/>
    <lineage>
        <taxon>Bacteria</taxon>
        <taxon>Pseudomonadati</taxon>
        <taxon>Pseudomonadota</taxon>
        <taxon>Betaproteobacteria</taxon>
        <taxon>Burkholderiales</taxon>
        <taxon>Alcaligenaceae</taxon>
    </lineage>
</organism>